<dbReference type="Proteomes" id="UP000887013">
    <property type="component" value="Unassembled WGS sequence"/>
</dbReference>
<evidence type="ECO:0000313" key="1">
    <source>
        <dbReference type="EMBL" id="GFS39104.1"/>
    </source>
</evidence>
<comment type="caution">
    <text evidence="1">The sequence shown here is derived from an EMBL/GenBank/DDBJ whole genome shotgun (WGS) entry which is preliminary data.</text>
</comment>
<gene>
    <name evidence="1" type="primary">Tf2-9_104</name>
    <name evidence="1" type="ORF">NPIL_558561</name>
</gene>
<proteinExistence type="predicted"/>
<organism evidence="1 2">
    <name type="scientific">Nephila pilipes</name>
    <name type="common">Giant wood spider</name>
    <name type="synonym">Nephila maculata</name>
    <dbReference type="NCBI Taxonomy" id="299642"/>
    <lineage>
        <taxon>Eukaryota</taxon>
        <taxon>Metazoa</taxon>
        <taxon>Ecdysozoa</taxon>
        <taxon>Arthropoda</taxon>
        <taxon>Chelicerata</taxon>
        <taxon>Arachnida</taxon>
        <taxon>Araneae</taxon>
        <taxon>Araneomorphae</taxon>
        <taxon>Entelegynae</taxon>
        <taxon>Araneoidea</taxon>
        <taxon>Nephilidae</taxon>
        <taxon>Nephila</taxon>
    </lineage>
</organism>
<keyword evidence="2" id="KW-1185">Reference proteome</keyword>
<name>A0A8X6IDW0_NEPPI</name>
<evidence type="ECO:0000313" key="2">
    <source>
        <dbReference type="Proteomes" id="UP000887013"/>
    </source>
</evidence>
<protein>
    <submittedName>
        <fullName evidence="1">Transposon Tf2-9 polyprotein</fullName>
    </submittedName>
</protein>
<dbReference type="EMBL" id="BMAW01043383">
    <property type="protein sequence ID" value="GFS39104.1"/>
    <property type="molecule type" value="Genomic_DNA"/>
</dbReference>
<dbReference type="AlphaFoldDB" id="A0A8X6IDW0"/>
<accession>A0A8X6IDW0</accession>
<sequence length="98" mass="11157">MMLDGQIIESYVAHLKTLASSCEFAAQENGLIRDRIVQGIKDRGLQERLLRESNLGLEKAIEIVRAAEASREQIHNMKYETATVNFVKKKENQSQPKK</sequence>
<dbReference type="PANTHER" id="PTHR33198:SF20">
    <property type="entry name" value="RETROTRANSPOSON GAG DOMAIN-CONTAINING PROTEIN"/>
    <property type="match status" value="1"/>
</dbReference>
<reference evidence="1" key="1">
    <citation type="submission" date="2020-08" db="EMBL/GenBank/DDBJ databases">
        <title>Multicomponent nature underlies the extraordinary mechanical properties of spider dragline silk.</title>
        <authorList>
            <person name="Kono N."/>
            <person name="Nakamura H."/>
            <person name="Mori M."/>
            <person name="Yoshida Y."/>
            <person name="Ohtoshi R."/>
            <person name="Malay A.D."/>
            <person name="Moran D.A.P."/>
            <person name="Tomita M."/>
            <person name="Numata K."/>
            <person name="Arakawa K."/>
        </authorList>
    </citation>
    <scope>NUCLEOTIDE SEQUENCE</scope>
</reference>
<dbReference type="PANTHER" id="PTHR33198">
    <property type="entry name" value="ANK_REP_REGION DOMAIN-CONTAINING PROTEIN-RELATED"/>
    <property type="match status" value="1"/>
</dbReference>
<dbReference type="OrthoDB" id="6508866at2759"/>